<keyword evidence="1 2" id="KW-0238">DNA-binding</keyword>
<dbReference type="InterPro" id="IPR050109">
    <property type="entry name" value="HTH-type_TetR-like_transc_reg"/>
</dbReference>
<dbReference type="PANTHER" id="PTHR30055">
    <property type="entry name" value="HTH-TYPE TRANSCRIPTIONAL REGULATOR RUTR"/>
    <property type="match status" value="1"/>
</dbReference>
<dbReference type="GO" id="GO:0003700">
    <property type="term" value="F:DNA-binding transcription factor activity"/>
    <property type="evidence" value="ECO:0007669"/>
    <property type="project" value="TreeGrafter"/>
</dbReference>
<gene>
    <name evidence="4" type="ORF">DFR68_11529</name>
</gene>
<dbReference type="GO" id="GO:0000976">
    <property type="term" value="F:transcription cis-regulatory region binding"/>
    <property type="evidence" value="ECO:0007669"/>
    <property type="project" value="TreeGrafter"/>
</dbReference>
<dbReference type="Proteomes" id="UP000255355">
    <property type="component" value="Unassembled WGS sequence"/>
</dbReference>
<evidence type="ECO:0000256" key="1">
    <source>
        <dbReference type="ARBA" id="ARBA00023125"/>
    </source>
</evidence>
<evidence type="ECO:0000256" key="2">
    <source>
        <dbReference type="PROSITE-ProRule" id="PRU00335"/>
    </source>
</evidence>
<dbReference type="AlphaFoldDB" id="A0A370GMJ9"/>
<accession>A0A370GMJ9</accession>
<dbReference type="Gene3D" id="1.10.357.10">
    <property type="entry name" value="Tetracycline Repressor, domain 2"/>
    <property type="match status" value="1"/>
</dbReference>
<dbReference type="STRING" id="1210089.GCA_001613165_07556"/>
<dbReference type="EMBL" id="QQAZ01000015">
    <property type="protein sequence ID" value="RDI44877.1"/>
    <property type="molecule type" value="Genomic_DNA"/>
</dbReference>
<comment type="caution">
    <text evidence="4">The sequence shown here is derived from an EMBL/GenBank/DDBJ whole genome shotgun (WGS) entry which is preliminary data.</text>
</comment>
<keyword evidence="5" id="KW-1185">Reference proteome</keyword>
<dbReference type="PROSITE" id="PS50977">
    <property type="entry name" value="HTH_TETR_2"/>
    <property type="match status" value="1"/>
</dbReference>
<dbReference type="SUPFAM" id="SSF46689">
    <property type="entry name" value="Homeodomain-like"/>
    <property type="match status" value="1"/>
</dbReference>
<name>A0A370GMJ9_9NOCA</name>
<protein>
    <submittedName>
        <fullName evidence="4">TetR family transcriptional regulator</fullName>
    </submittedName>
</protein>
<evidence type="ECO:0000259" key="3">
    <source>
        <dbReference type="PROSITE" id="PS50977"/>
    </source>
</evidence>
<evidence type="ECO:0000313" key="4">
    <source>
        <dbReference type="EMBL" id="RDI44877.1"/>
    </source>
</evidence>
<reference evidence="4 5" key="1">
    <citation type="submission" date="2018-07" db="EMBL/GenBank/DDBJ databases">
        <title>Genomic Encyclopedia of Type Strains, Phase IV (KMG-IV): sequencing the most valuable type-strain genomes for metagenomic binning, comparative biology and taxonomic classification.</title>
        <authorList>
            <person name="Goeker M."/>
        </authorList>
    </citation>
    <scope>NUCLEOTIDE SEQUENCE [LARGE SCALE GENOMIC DNA]</scope>
    <source>
        <strain evidence="4 5">DSM 44952</strain>
    </source>
</reference>
<organism evidence="4 5">
    <name type="scientific">Nocardia mexicana</name>
    <dbReference type="NCBI Taxonomy" id="279262"/>
    <lineage>
        <taxon>Bacteria</taxon>
        <taxon>Bacillati</taxon>
        <taxon>Actinomycetota</taxon>
        <taxon>Actinomycetes</taxon>
        <taxon>Mycobacteriales</taxon>
        <taxon>Nocardiaceae</taxon>
        <taxon>Nocardia</taxon>
    </lineage>
</organism>
<evidence type="ECO:0000313" key="5">
    <source>
        <dbReference type="Proteomes" id="UP000255355"/>
    </source>
</evidence>
<dbReference type="InterPro" id="IPR001647">
    <property type="entry name" value="HTH_TetR"/>
</dbReference>
<feature type="domain" description="HTH tetR-type" evidence="3">
    <location>
        <begin position="31"/>
        <end position="91"/>
    </location>
</feature>
<proteinExistence type="predicted"/>
<dbReference type="Pfam" id="PF00440">
    <property type="entry name" value="TetR_N"/>
    <property type="match status" value="1"/>
</dbReference>
<dbReference type="InterPro" id="IPR009057">
    <property type="entry name" value="Homeodomain-like_sf"/>
</dbReference>
<dbReference type="PANTHER" id="PTHR30055:SF187">
    <property type="entry name" value="TRANSCRIPTIONAL REGULATORY PROTEIN"/>
    <property type="match status" value="1"/>
</dbReference>
<feature type="DNA-binding region" description="H-T-H motif" evidence="2">
    <location>
        <begin position="54"/>
        <end position="73"/>
    </location>
</feature>
<sequence length="223" mass="24695">MRPLERAETRLVTVTRAEPASSPATEAAPESGFRRRLLDGMAEAVREHGYREATVADVVRHARTSRRTFYEHFRGKQDCFIALLSERNSDTIRQIYAAVDPAAPWRTQVRQAIEAWIGASQRDTSITLAWIRDIPALGEDARRLHRETGEAFVSLIRNLTATPEFQSADLHPPSRQTATILYGGYRELIASTVEDGGDITGIIDVAVDTAVALIGPRDEPASD</sequence>